<evidence type="ECO:0000313" key="1">
    <source>
        <dbReference type="EMBL" id="KAK3193079.1"/>
    </source>
</evidence>
<organism evidence="1 2">
    <name type="scientific">Dipteronia sinensis</name>
    <dbReference type="NCBI Taxonomy" id="43782"/>
    <lineage>
        <taxon>Eukaryota</taxon>
        <taxon>Viridiplantae</taxon>
        <taxon>Streptophyta</taxon>
        <taxon>Embryophyta</taxon>
        <taxon>Tracheophyta</taxon>
        <taxon>Spermatophyta</taxon>
        <taxon>Magnoliopsida</taxon>
        <taxon>eudicotyledons</taxon>
        <taxon>Gunneridae</taxon>
        <taxon>Pentapetalae</taxon>
        <taxon>rosids</taxon>
        <taxon>malvids</taxon>
        <taxon>Sapindales</taxon>
        <taxon>Sapindaceae</taxon>
        <taxon>Hippocastanoideae</taxon>
        <taxon>Acereae</taxon>
        <taxon>Dipteronia</taxon>
    </lineage>
</organism>
<sequence>MECGQPQRACRDIKQKKRELAVALSIIQSGSWRIIRRIESQLDTLLGQEGKFLQQRAKQKWLKSGDRNTKFFHSKATDRRRRNRIQKLFDSSGITHTNEEEIQKVLLNYFSVLFQHSNPSCEQWKELLDSVQHRLSKRSRYFLYMPFLASEVKKIVFYFSPTKAMGVDGMPTLFYQNHWDTVGDSVTQGCLICLNSGGNLDNVNSTLIILIPKVSQADH</sequence>
<evidence type="ECO:0000313" key="2">
    <source>
        <dbReference type="Proteomes" id="UP001281410"/>
    </source>
</evidence>
<proteinExistence type="predicted"/>
<name>A0AAD9ZV09_9ROSI</name>
<dbReference type="EMBL" id="JANJYJ010000008">
    <property type="protein sequence ID" value="KAK3193079.1"/>
    <property type="molecule type" value="Genomic_DNA"/>
</dbReference>
<keyword evidence="2" id="KW-1185">Reference proteome</keyword>
<comment type="caution">
    <text evidence="1">The sequence shown here is derived from an EMBL/GenBank/DDBJ whole genome shotgun (WGS) entry which is preliminary data.</text>
</comment>
<reference evidence="1" key="1">
    <citation type="journal article" date="2023" name="Plant J.">
        <title>Genome sequences and population genomics provide insights into the demographic history, inbreeding, and mutation load of two 'living fossil' tree species of Dipteronia.</title>
        <authorList>
            <person name="Feng Y."/>
            <person name="Comes H.P."/>
            <person name="Chen J."/>
            <person name="Zhu S."/>
            <person name="Lu R."/>
            <person name="Zhang X."/>
            <person name="Li P."/>
            <person name="Qiu J."/>
            <person name="Olsen K.M."/>
            <person name="Qiu Y."/>
        </authorList>
    </citation>
    <scope>NUCLEOTIDE SEQUENCE</scope>
    <source>
        <strain evidence="1">NBL</strain>
    </source>
</reference>
<protein>
    <submittedName>
        <fullName evidence="1">Uncharacterized protein</fullName>
    </submittedName>
</protein>
<dbReference type="Proteomes" id="UP001281410">
    <property type="component" value="Unassembled WGS sequence"/>
</dbReference>
<gene>
    <name evidence="1" type="ORF">Dsin_024389</name>
</gene>
<dbReference type="AlphaFoldDB" id="A0AAD9ZV09"/>
<accession>A0AAD9ZV09</accession>